<feature type="domain" description="Aminoglycoside phosphotransferase" evidence="1">
    <location>
        <begin position="55"/>
        <end position="261"/>
    </location>
</feature>
<evidence type="ECO:0000313" key="4">
    <source>
        <dbReference type="Proteomes" id="UP000218267"/>
    </source>
</evidence>
<evidence type="ECO:0000313" key="3">
    <source>
        <dbReference type="EMBL" id="BAX78937.1"/>
    </source>
</evidence>
<name>A0A1Y1CF02_9BACT</name>
<gene>
    <name evidence="3" type="ORF">ALGA_0544</name>
</gene>
<dbReference type="InterPro" id="IPR011009">
    <property type="entry name" value="Kinase-like_dom_sf"/>
</dbReference>
<dbReference type="GO" id="GO:0005524">
    <property type="term" value="F:ATP binding"/>
    <property type="evidence" value="ECO:0007669"/>
    <property type="project" value="InterPro"/>
</dbReference>
<dbReference type="InterPro" id="IPR002575">
    <property type="entry name" value="Aminoglycoside_PTrfase"/>
</dbReference>
<dbReference type="Pfam" id="PF22740">
    <property type="entry name" value="PapZ_C"/>
    <property type="match status" value="1"/>
</dbReference>
<reference evidence="4" key="2">
    <citation type="journal article" date="2020" name="Antonie Van Leeuwenhoek">
        <title>Labilibaculum antarcticum sp. nov., a novel facultative anaerobic, psychrotorelant bacterium isolated from marine sediment of Antarctica.</title>
        <authorList>
            <person name="Watanabe M."/>
            <person name="Kojima H."/>
            <person name="Fukui M."/>
        </authorList>
    </citation>
    <scope>NUCLEOTIDE SEQUENCE [LARGE SCALE GENOMIC DNA]</scope>
    <source>
        <strain evidence="4">SPP2</strain>
    </source>
</reference>
<dbReference type="SUPFAM" id="SSF56112">
    <property type="entry name" value="Protein kinase-like (PK-like)"/>
    <property type="match status" value="1"/>
</dbReference>
<accession>A0A1Y1CF02</accession>
<dbReference type="InterPro" id="IPR005337">
    <property type="entry name" value="RapZ-like"/>
</dbReference>
<reference evidence="3 4" key="1">
    <citation type="journal article" date="2018" name="Mar. Genomics">
        <title>Complete genome sequence of Marinifilaceae bacterium strain SPP2, isolated from the Antarctic marine sediment.</title>
        <authorList>
            <person name="Watanabe M."/>
            <person name="Kojima H."/>
            <person name="Fukui M."/>
        </authorList>
    </citation>
    <scope>NUCLEOTIDE SEQUENCE [LARGE SCALE GENOMIC DNA]</scope>
    <source>
        <strain evidence="3 4">SPP2</strain>
    </source>
</reference>
<dbReference type="Gene3D" id="3.30.200.20">
    <property type="entry name" value="Phosphorylase Kinase, domain 1"/>
    <property type="match status" value="1"/>
</dbReference>
<dbReference type="PANTHER" id="PTHR30448">
    <property type="entry name" value="RNASE ADAPTER PROTEIN RAPZ"/>
    <property type="match status" value="1"/>
</dbReference>
<protein>
    <submittedName>
        <fullName evidence="3">Uncharacterized protein</fullName>
    </submittedName>
</protein>
<dbReference type="RefSeq" id="WP_096433354.1">
    <property type="nucleotide sequence ID" value="NZ_AP018042.1"/>
</dbReference>
<sequence length="479" mass="55845">MKEETKIALIQLFEDWADDKVVETEILPQSGSYREYIRLVGEKRTALGAYNADKKENTAFLSFSKYFASKGLSVPEIYCENSEQDIYLLQDLGNTTLFDYILHLRVGEGFANDLIVIYKKIISQLVRFQKEGEKGLDYTVCYPRDSFDKQSMIWDLHYFKYYFLKLAKIPFDEQLLENDFQKFSDYLLDAPRDYFLYRDFQSRNIMLVNGEPWFIDYQGGRKGALQYDLASLLYDAKADLPQEVRDELLAFYLEEIQKVQEIDPKAFVSFFQGYVLIRIMQAMGAYGFRGFYERKDHFLKSIPFALKNLETILDRMDIPVELPELVKALKSVISSDFLKSVGKEDKPKLHIEINSFSYRRGIPLDKTTNGGGFVFDCRAIHNPGRYQEYVEMTGKDQPVIEFFKEQSEMDEFLSSVYSLIDMSVDKYISRNFANLQVNFGCTGGRHRSVFSAESLAKHLREKFDVNISLKHIEREIEGK</sequence>
<evidence type="ECO:0000259" key="1">
    <source>
        <dbReference type="Pfam" id="PF01636"/>
    </source>
</evidence>
<organism evidence="3 4">
    <name type="scientific">Labilibaculum antarcticum</name>
    <dbReference type="NCBI Taxonomy" id="1717717"/>
    <lineage>
        <taxon>Bacteria</taxon>
        <taxon>Pseudomonadati</taxon>
        <taxon>Bacteroidota</taxon>
        <taxon>Bacteroidia</taxon>
        <taxon>Marinilabiliales</taxon>
        <taxon>Marinifilaceae</taxon>
        <taxon>Labilibaculum</taxon>
    </lineage>
</organism>
<dbReference type="KEGG" id="mbas:ALGA_0544"/>
<dbReference type="Proteomes" id="UP000218267">
    <property type="component" value="Chromosome"/>
</dbReference>
<dbReference type="InterPro" id="IPR053931">
    <property type="entry name" value="RapZ_C"/>
</dbReference>
<dbReference type="AlphaFoldDB" id="A0A1Y1CF02"/>
<dbReference type="OrthoDB" id="9784461at2"/>
<proteinExistence type="predicted"/>
<feature type="domain" description="RapZ C-terminal" evidence="2">
    <location>
        <begin position="350"/>
        <end position="471"/>
    </location>
</feature>
<dbReference type="EMBL" id="AP018042">
    <property type="protein sequence ID" value="BAX78937.1"/>
    <property type="molecule type" value="Genomic_DNA"/>
</dbReference>
<dbReference type="Pfam" id="PF01636">
    <property type="entry name" value="APH"/>
    <property type="match status" value="1"/>
</dbReference>
<keyword evidence="4" id="KW-1185">Reference proteome</keyword>
<dbReference type="Gene3D" id="3.90.1200.10">
    <property type="match status" value="1"/>
</dbReference>
<dbReference type="PANTHER" id="PTHR30448:SF0">
    <property type="entry name" value="RNASE ADAPTER PROTEIN RAPZ"/>
    <property type="match status" value="1"/>
</dbReference>
<evidence type="ECO:0000259" key="2">
    <source>
        <dbReference type="Pfam" id="PF22740"/>
    </source>
</evidence>